<reference evidence="2" key="1">
    <citation type="submission" date="2017-04" db="EMBL/GenBank/DDBJ databases">
        <authorList>
            <person name="Varghese N."/>
            <person name="Submissions S."/>
        </authorList>
    </citation>
    <scope>NUCLEOTIDE SEQUENCE [LARGE SCALE GENOMIC DNA]</scope>
    <source>
        <strain evidence="2">DSM 16537</strain>
    </source>
</reference>
<dbReference type="EMBL" id="LT838813">
    <property type="protein sequence ID" value="SMD41620.1"/>
    <property type="molecule type" value="Genomic_DNA"/>
</dbReference>
<accession>A0A1W2GY41</accession>
<dbReference type="OrthoDB" id="799583at2"/>
<proteinExistence type="predicted"/>
<gene>
    <name evidence="1" type="ORF">SAMN00777080_0146</name>
</gene>
<name>A0A1W2GY41_9BACT</name>
<dbReference type="RefSeq" id="WP_084118490.1">
    <property type="nucleotide sequence ID" value="NZ_LT838813.1"/>
</dbReference>
<organism evidence="1 2">
    <name type="scientific">Aquiflexum balticum DSM 16537</name>
    <dbReference type="NCBI Taxonomy" id="758820"/>
    <lineage>
        <taxon>Bacteria</taxon>
        <taxon>Pseudomonadati</taxon>
        <taxon>Bacteroidota</taxon>
        <taxon>Cytophagia</taxon>
        <taxon>Cytophagales</taxon>
        <taxon>Cyclobacteriaceae</taxon>
        <taxon>Aquiflexum</taxon>
    </lineage>
</organism>
<evidence type="ECO:0000313" key="2">
    <source>
        <dbReference type="Proteomes" id="UP000192333"/>
    </source>
</evidence>
<dbReference type="Proteomes" id="UP000192333">
    <property type="component" value="Chromosome I"/>
</dbReference>
<dbReference type="AlphaFoldDB" id="A0A1W2GY41"/>
<protein>
    <submittedName>
        <fullName evidence="1">Uncharacterized protein</fullName>
    </submittedName>
</protein>
<keyword evidence="2" id="KW-1185">Reference proteome</keyword>
<evidence type="ECO:0000313" key="1">
    <source>
        <dbReference type="EMBL" id="SMD41620.1"/>
    </source>
</evidence>
<dbReference type="STRING" id="758820.SAMN00777080_0146"/>
<sequence length="60" mass="6973">MITKEKVLQTLKEMPEQFSIDDLMEKLILINKIEIGIEQVGKGETYTSSEAKKMIKEWSK</sequence>